<dbReference type="Proteomes" id="UP000006671">
    <property type="component" value="Unassembled WGS sequence"/>
</dbReference>
<accession>D2V7L5</accession>
<sequence>MSVRTSITEPNFHDNFITTLNDSSSSSSRPATTTSIDLFMRGEPILVDLLLHHDEDICLQDIDDHQSAMDKEMSTITNNLPHQQQHIIGQQHELSSSPVVAITCTPPLLTNLDMTFNYDKTDNQQQQQEVNTTNSNNIVFNNDIVIVEDSNSNNNNNNNNRMNMVNIVDGSSIILNNTPQLFIETKQDNSKGLVLPLNLSNDNSPVNSEISSAVSVTSYGSSLPSTPNNSHQSSSFFNSSTTMVTNDETDWEIIVKNRNAQQIARMASATGLVFHNNLSSSPSTTSSLSSSNLSNQHHHCVTTPKLDTSSLNETSFRKNFITRHSSDQRIAISSNNSSGSTCNEESTFGTGSSKQRSKTSFLWGRSLERKNSANSNTCMPPIEDSKNAQLDISASSIESSATNVASDESFLEFLQSVDCRMNVISIESIDSASTQDTSSKETLKKSKFWDRLKIIKKAIKKQLMEEEKPNSTQQTLHTQQPSKHSRTNSITSNPHTLDLDCKSTSSSSLTSVSDEDKYTVVITKPAIVSNSAIRSAEDEMRHCLNDPICLQLFDEFCCQECSQENLLLWKELNKVKTNFKKLSDKRRSKTLRTIHSKFFSEKNENFDVNVSGRTKVQIEEQANSKRVSLASGAHVLNSLQRDCINNLCDSFSRFILTEDYKLWKQNFDR</sequence>
<evidence type="ECO:0000313" key="3">
    <source>
        <dbReference type="EMBL" id="EFC47270.1"/>
    </source>
</evidence>
<dbReference type="InterPro" id="IPR036305">
    <property type="entry name" value="RGS_sf"/>
</dbReference>
<keyword evidence="4" id="KW-1185">Reference proteome</keyword>
<dbReference type="InterPro" id="IPR044926">
    <property type="entry name" value="RGS_subdomain_2"/>
</dbReference>
<feature type="region of interest" description="Disordered" evidence="1">
    <location>
        <begin position="331"/>
        <end position="357"/>
    </location>
</feature>
<dbReference type="SMART" id="SM00315">
    <property type="entry name" value="RGS"/>
    <property type="match status" value="1"/>
</dbReference>
<dbReference type="GeneID" id="8860387"/>
<dbReference type="SUPFAM" id="SSF48097">
    <property type="entry name" value="Regulator of G-protein signaling, RGS"/>
    <property type="match status" value="1"/>
</dbReference>
<protein>
    <submittedName>
        <fullName evidence="3">Predicted protein</fullName>
    </submittedName>
</protein>
<evidence type="ECO:0000259" key="2">
    <source>
        <dbReference type="PROSITE" id="PS50132"/>
    </source>
</evidence>
<dbReference type="PROSITE" id="PS50132">
    <property type="entry name" value="RGS"/>
    <property type="match status" value="1"/>
</dbReference>
<dbReference type="Pfam" id="PF00615">
    <property type="entry name" value="RGS"/>
    <property type="match status" value="1"/>
</dbReference>
<evidence type="ECO:0000313" key="4">
    <source>
        <dbReference type="Proteomes" id="UP000006671"/>
    </source>
</evidence>
<dbReference type="InParanoid" id="D2V7L5"/>
<dbReference type="EMBL" id="GG738855">
    <property type="protein sequence ID" value="EFC47270.1"/>
    <property type="molecule type" value="Genomic_DNA"/>
</dbReference>
<feature type="region of interest" description="Disordered" evidence="1">
    <location>
        <begin position="280"/>
        <end position="307"/>
    </location>
</feature>
<feature type="domain" description="RGS" evidence="2">
    <location>
        <begin position="539"/>
        <end position="660"/>
    </location>
</feature>
<dbReference type="Gene3D" id="1.10.167.10">
    <property type="entry name" value="Regulator of G-protein Signalling 4, domain 2"/>
    <property type="match status" value="1"/>
</dbReference>
<dbReference type="VEuPathDB" id="AmoebaDB:NAEGRDRAFT_64846"/>
<dbReference type="AlphaFoldDB" id="D2V7L5"/>
<dbReference type="InterPro" id="IPR016137">
    <property type="entry name" value="RGS"/>
</dbReference>
<organism evidence="4">
    <name type="scientific">Naegleria gruberi</name>
    <name type="common">Amoeba</name>
    <dbReference type="NCBI Taxonomy" id="5762"/>
    <lineage>
        <taxon>Eukaryota</taxon>
        <taxon>Discoba</taxon>
        <taxon>Heterolobosea</taxon>
        <taxon>Tetramitia</taxon>
        <taxon>Eutetramitia</taxon>
        <taxon>Vahlkampfiidae</taxon>
        <taxon>Naegleria</taxon>
    </lineage>
</organism>
<dbReference type="OrthoDB" id="10526047at2759"/>
<evidence type="ECO:0000256" key="1">
    <source>
        <dbReference type="SAM" id="MobiDB-lite"/>
    </source>
</evidence>
<feature type="compositionally biased region" description="Low complexity" evidence="1">
    <location>
        <begin position="280"/>
        <end position="295"/>
    </location>
</feature>
<dbReference type="RefSeq" id="XP_002680014.1">
    <property type="nucleotide sequence ID" value="XM_002679968.1"/>
</dbReference>
<gene>
    <name evidence="3" type="ORF">NAEGRDRAFT_64846</name>
</gene>
<feature type="region of interest" description="Disordered" evidence="1">
    <location>
        <begin position="463"/>
        <end position="496"/>
    </location>
</feature>
<dbReference type="KEGG" id="ngr:NAEGRDRAFT_64846"/>
<name>D2V7L5_NAEGR</name>
<proteinExistence type="predicted"/>
<reference evidence="3 4" key="1">
    <citation type="journal article" date="2010" name="Cell">
        <title>The genome of Naegleria gruberi illuminates early eukaryotic versatility.</title>
        <authorList>
            <person name="Fritz-Laylin L.K."/>
            <person name="Prochnik S.E."/>
            <person name="Ginger M.L."/>
            <person name="Dacks J.B."/>
            <person name="Carpenter M.L."/>
            <person name="Field M.C."/>
            <person name="Kuo A."/>
            <person name="Paredez A."/>
            <person name="Chapman J."/>
            <person name="Pham J."/>
            <person name="Shu S."/>
            <person name="Neupane R."/>
            <person name="Cipriano M."/>
            <person name="Mancuso J."/>
            <person name="Tu H."/>
            <person name="Salamov A."/>
            <person name="Lindquist E."/>
            <person name="Shapiro H."/>
            <person name="Lucas S."/>
            <person name="Grigoriev I.V."/>
            <person name="Cande W.Z."/>
            <person name="Fulton C."/>
            <person name="Rokhsar D.S."/>
            <person name="Dawson S.C."/>
        </authorList>
    </citation>
    <scope>NUCLEOTIDE SEQUENCE [LARGE SCALE GENOMIC DNA]</scope>
    <source>
        <strain evidence="3 4">NEG-M</strain>
    </source>
</reference>
<feature type="compositionally biased region" description="Polar residues" evidence="1">
    <location>
        <begin position="470"/>
        <end position="495"/>
    </location>
</feature>